<protein>
    <submittedName>
        <fullName evidence="4">Arylacetamide deacetylase</fullName>
    </submittedName>
</protein>
<dbReference type="PROSITE" id="PS01173">
    <property type="entry name" value="LIPASE_GDXG_HIS"/>
    <property type="match status" value="1"/>
</dbReference>
<dbReference type="GO" id="GO:0052689">
    <property type="term" value="F:carboxylic ester hydrolase activity"/>
    <property type="evidence" value="ECO:0007669"/>
    <property type="project" value="TreeGrafter"/>
</dbReference>
<keyword evidence="2" id="KW-0378">Hydrolase</keyword>
<dbReference type="AlphaFoldDB" id="A0A2P5E5X4"/>
<gene>
    <name evidence="4" type="ORF">TorRG33x02_232710</name>
</gene>
<dbReference type="Proteomes" id="UP000237000">
    <property type="component" value="Unassembled WGS sequence"/>
</dbReference>
<dbReference type="InterPro" id="IPR050466">
    <property type="entry name" value="Carboxylest/Gibb_receptor"/>
</dbReference>
<evidence type="ECO:0000256" key="1">
    <source>
        <dbReference type="ARBA" id="ARBA00010515"/>
    </source>
</evidence>
<sequence>MANSSAHQYPPSAPSLPWKTRISVSFLSFVTDTARRRNGTINRRLLRLFDLRSPPSSAARGGVSTSDFTLDSSRKLWFRIFVPTSYSPSAAAPKSLPVVLFFHGGGFAFLSPDSFAYDAVCRKLARETPAVVVSVNYRLSPEHRYPCQYDDGFDVLRFLDGGDGGGALPGAADVSKCFLAGDSAGANLAHHVAVRATKERESFRAARVLGVISIQPFFGGEERTEAEIRLPRAPVVSVDRTDWMWKAFLPEGSDRDHEAANVSGPKGADVSGLEHYPKTLVFTGGLDPLQDWQRRYYQWLKKSGKVAELIEYPTMIHAFYVFPELPESHQLISQVKDFVANCISSSDK</sequence>
<proteinExistence type="inferred from homology"/>
<dbReference type="InterPro" id="IPR013094">
    <property type="entry name" value="AB_hydrolase_3"/>
</dbReference>
<dbReference type="SUPFAM" id="SSF53474">
    <property type="entry name" value="alpha/beta-Hydrolases"/>
    <property type="match status" value="1"/>
</dbReference>
<dbReference type="OrthoDB" id="408631at2759"/>
<dbReference type="EMBL" id="JXTC01000228">
    <property type="protein sequence ID" value="PON80938.1"/>
    <property type="molecule type" value="Genomic_DNA"/>
</dbReference>
<organism evidence="4 5">
    <name type="scientific">Trema orientale</name>
    <name type="common">Charcoal tree</name>
    <name type="synonym">Celtis orientalis</name>
    <dbReference type="NCBI Taxonomy" id="63057"/>
    <lineage>
        <taxon>Eukaryota</taxon>
        <taxon>Viridiplantae</taxon>
        <taxon>Streptophyta</taxon>
        <taxon>Embryophyta</taxon>
        <taxon>Tracheophyta</taxon>
        <taxon>Spermatophyta</taxon>
        <taxon>Magnoliopsida</taxon>
        <taxon>eudicotyledons</taxon>
        <taxon>Gunneridae</taxon>
        <taxon>Pentapetalae</taxon>
        <taxon>rosids</taxon>
        <taxon>fabids</taxon>
        <taxon>Rosales</taxon>
        <taxon>Cannabaceae</taxon>
        <taxon>Trema</taxon>
    </lineage>
</organism>
<keyword evidence="5" id="KW-1185">Reference proteome</keyword>
<dbReference type="Gene3D" id="3.40.50.1820">
    <property type="entry name" value="alpha/beta hydrolase"/>
    <property type="match status" value="1"/>
</dbReference>
<dbReference type="PANTHER" id="PTHR23024:SF609">
    <property type="entry name" value="CARBOXYLESTERASE 18-RELATED"/>
    <property type="match status" value="1"/>
</dbReference>
<reference evidence="5" key="1">
    <citation type="submission" date="2016-06" db="EMBL/GenBank/DDBJ databases">
        <title>Parallel loss of symbiosis genes in relatives of nitrogen-fixing non-legume Parasponia.</title>
        <authorList>
            <person name="Van Velzen R."/>
            <person name="Holmer R."/>
            <person name="Bu F."/>
            <person name="Rutten L."/>
            <person name="Van Zeijl A."/>
            <person name="Liu W."/>
            <person name="Santuari L."/>
            <person name="Cao Q."/>
            <person name="Sharma T."/>
            <person name="Shen D."/>
            <person name="Roswanjaya Y."/>
            <person name="Wardhani T."/>
            <person name="Kalhor M.S."/>
            <person name="Jansen J."/>
            <person name="Van den Hoogen J."/>
            <person name="Gungor B."/>
            <person name="Hartog M."/>
            <person name="Hontelez J."/>
            <person name="Verver J."/>
            <person name="Yang W.-C."/>
            <person name="Schijlen E."/>
            <person name="Repin R."/>
            <person name="Schilthuizen M."/>
            <person name="Schranz E."/>
            <person name="Heidstra R."/>
            <person name="Miyata K."/>
            <person name="Fedorova E."/>
            <person name="Kohlen W."/>
            <person name="Bisseling T."/>
            <person name="Smit S."/>
            <person name="Geurts R."/>
        </authorList>
    </citation>
    <scope>NUCLEOTIDE SEQUENCE [LARGE SCALE GENOMIC DNA]</scope>
    <source>
        <strain evidence="5">cv. RG33-2</strain>
    </source>
</reference>
<dbReference type="InterPro" id="IPR002168">
    <property type="entry name" value="Lipase_GDXG_HIS_AS"/>
</dbReference>
<evidence type="ECO:0000259" key="3">
    <source>
        <dbReference type="Pfam" id="PF07859"/>
    </source>
</evidence>
<dbReference type="FunCoup" id="A0A2P5E5X4">
    <property type="interactions" value="323"/>
</dbReference>
<evidence type="ECO:0000313" key="5">
    <source>
        <dbReference type="Proteomes" id="UP000237000"/>
    </source>
</evidence>
<evidence type="ECO:0000313" key="4">
    <source>
        <dbReference type="EMBL" id="PON80938.1"/>
    </source>
</evidence>
<evidence type="ECO:0000256" key="2">
    <source>
        <dbReference type="ARBA" id="ARBA00022801"/>
    </source>
</evidence>
<accession>A0A2P5E5X4</accession>
<dbReference type="GO" id="GO:0009860">
    <property type="term" value="P:pollen tube growth"/>
    <property type="evidence" value="ECO:0007669"/>
    <property type="project" value="TreeGrafter"/>
</dbReference>
<dbReference type="InterPro" id="IPR029058">
    <property type="entry name" value="AB_hydrolase_fold"/>
</dbReference>
<name>A0A2P5E5X4_TREOI</name>
<dbReference type="PANTHER" id="PTHR23024">
    <property type="entry name" value="ARYLACETAMIDE DEACETYLASE"/>
    <property type="match status" value="1"/>
</dbReference>
<comment type="caution">
    <text evidence="4">The sequence shown here is derived from an EMBL/GenBank/DDBJ whole genome shotgun (WGS) entry which is preliminary data.</text>
</comment>
<comment type="similarity">
    <text evidence="1">Belongs to the 'GDXG' lipolytic enzyme family.</text>
</comment>
<dbReference type="STRING" id="63057.A0A2P5E5X4"/>
<dbReference type="Pfam" id="PF07859">
    <property type="entry name" value="Abhydrolase_3"/>
    <property type="match status" value="1"/>
</dbReference>
<feature type="domain" description="Alpha/beta hydrolase fold-3" evidence="3">
    <location>
        <begin position="99"/>
        <end position="320"/>
    </location>
</feature>
<dbReference type="InParanoid" id="A0A2P5E5X4"/>